<organism evidence="2 3">
    <name type="scientific">Burkholderia vietnamiensis (strain G4 / LMG 22486)</name>
    <name type="common">Burkholderia cepacia (strain R1808)</name>
    <dbReference type="NCBI Taxonomy" id="269482"/>
    <lineage>
        <taxon>Bacteria</taxon>
        <taxon>Pseudomonadati</taxon>
        <taxon>Pseudomonadota</taxon>
        <taxon>Betaproteobacteria</taxon>
        <taxon>Burkholderiales</taxon>
        <taxon>Burkholderiaceae</taxon>
        <taxon>Burkholderia</taxon>
        <taxon>Burkholderia cepacia complex</taxon>
    </lineage>
</organism>
<sequence>MFGMNAKDAQGALEDLTMLKSAAAGSTVGAADLYRAGAALQNAKRAIAVRTDKLNDVGSRLKDLTGEYNDLRAISNASRKVIDALAEDLANALGLDVVDVRKRAYGAMTKAYDAEVAEMLSTGYLEQDPRQNPQIAARKSRDWYTPSADSPAL</sequence>
<dbReference type="EMBL" id="CP000619">
    <property type="protein sequence ID" value="ABO60294.1"/>
    <property type="molecule type" value="Genomic_DNA"/>
</dbReference>
<dbReference type="KEGG" id="bvi:Bcep1808_7417"/>
<dbReference type="AlphaFoldDB" id="A4JVJ1"/>
<name>A4JVJ1_BURVG</name>
<dbReference type="Proteomes" id="UP000002287">
    <property type="component" value="Plasmid pBVIE03"/>
</dbReference>
<dbReference type="HOGENOM" id="CLU_1709829_0_0_4"/>
<keyword evidence="2" id="KW-0614">Plasmid</keyword>
<protein>
    <submittedName>
        <fullName evidence="2">Uncharacterized protein</fullName>
    </submittedName>
</protein>
<reference evidence="2 3" key="1">
    <citation type="submission" date="2007-03" db="EMBL/GenBank/DDBJ databases">
        <title>Complete sequence of plasmid pBVIE03 of Burkholderia vietnamiensis G4.</title>
        <authorList>
            <consortium name="US DOE Joint Genome Institute"/>
            <person name="Copeland A."/>
            <person name="Lucas S."/>
            <person name="Lapidus A."/>
            <person name="Barry K."/>
            <person name="Detter J.C."/>
            <person name="Glavina del Rio T."/>
            <person name="Hammon N."/>
            <person name="Israni S."/>
            <person name="Dalin E."/>
            <person name="Tice H."/>
            <person name="Pitluck S."/>
            <person name="Chain P."/>
            <person name="Malfatti S."/>
            <person name="Shin M."/>
            <person name="Vergez L."/>
            <person name="Schmutz J."/>
            <person name="Larimer F."/>
            <person name="Land M."/>
            <person name="Hauser L."/>
            <person name="Kyrpides N."/>
            <person name="Tiedje J."/>
            <person name="Richardson P."/>
        </authorList>
    </citation>
    <scope>NUCLEOTIDE SEQUENCE [LARGE SCALE GENOMIC DNA]</scope>
    <source>
        <strain evidence="3">G4 / LMG 22486</strain>
        <plasmid evidence="2 3">pBVIE03</plasmid>
    </source>
</reference>
<gene>
    <name evidence="2" type="ordered locus">Bcep1808_7417</name>
</gene>
<accession>A4JVJ1</accession>
<geneLocation type="plasmid" evidence="2 3">
    <name>pBVIE03</name>
</geneLocation>
<evidence type="ECO:0000313" key="2">
    <source>
        <dbReference type="EMBL" id="ABO60294.1"/>
    </source>
</evidence>
<feature type="region of interest" description="Disordered" evidence="1">
    <location>
        <begin position="127"/>
        <end position="153"/>
    </location>
</feature>
<evidence type="ECO:0000313" key="3">
    <source>
        <dbReference type="Proteomes" id="UP000002287"/>
    </source>
</evidence>
<evidence type="ECO:0000256" key="1">
    <source>
        <dbReference type="SAM" id="MobiDB-lite"/>
    </source>
</evidence>
<proteinExistence type="predicted"/>